<organism evidence="2 3">
    <name type="scientific">Cajanus cajan</name>
    <name type="common">Pigeon pea</name>
    <name type="synonym">Cajanus indicus</name>
    <dbReference type="NCBI Taxonomy" id="3821"/>
    <lineage>
        <taxon>Eukaryota</taxon>
        <taxon>Viridiplantae</taxon>
        <taxon>Streptophyta</taxon>
        <taxon>Embryophyta</taxon>
        <taxon>Tracheophyta</taxon>
        <taxon>Spermatophyta</taxon>
        <taxon>Magnoliopsida</taxon>
        <taxon>eudicotyledons</taxon>
        <taxon>Gunneridae</taxon>
        <taxon>Pentapetalae</taxon>
        <taxon>rosids</taxon>
        <taxon>fabids</taxon>
        <taxon>Fabales</taxon>
        <taxon>Fabaceae</taxon>
        <taxon>Papilionoideae</taxon>
        <taxon>50 kb inversion clade</taxon>
        <taxon>NPAAA clade</taxon>
        <taxon>indigoferoid/millettioid clade</taxon>
        <taxon>Phaseoleae</taxon>
        <taxon>Cajanus</taxon>
    </lineage>
</organism>
<reference evidence="2 3" key="1">
    <citation type="journal article" date="2012" name="Nat. Biotechnol.">
        <title>Draft genome sequence of pigeonpea (Cajanus cajan), an orphan legume crop of resource-poor farmers.</title>
        <authorList>
            <person name="Varshney R.K."/>
            <person name="Chen W."/>
            <person name="Li Y."/>
            <person name="Bharti A.K."/>
            <person name="Saxena R.K."/>
            <person name="Schlueter J.A."/>
            <person name="Donoghue M.T."/>
            <person name="Azam S."/>
            <person name="Fan G."/>
            <person name="Whaley A.M."/>
            <person name="Farmer A.D."/>
            <person name="Sheridan J."/>
            <person name="Iwata A."/>
            <person name="Tuteja R."/>
            <person name="Penmetsa R.V."/>
            <person name="Wu W."/>
            <person name="Upadhyaya H.D."/>
            <person name="Yang S.P."/>
            <person name="Shah T."/>
            <person name="Saxena K.B."/>
            <person name="Michael T."/>
            <person name="McCombie W.R."/>
            <person name="Yang B."/>
            <person name="Zhang G."/>
            <person name="Yang H."/>
            <person name="Wang J."/>
            <person name="Spillane C."/>
            <person name="Cook D.R."/>
            <person name="May G.D."/>
            <person name="Xu X."/>
            <person name="Jackson S.A."/>
        </authorList>
    </citation>
    <scope>NUCLEOTIDE SEQUENCE [LARGE SCALE GENOMIC DNA]</scope>
    <source>
        <strain evidence="3">cv. Asha</strain>
    </source>
</reference>
<evidence type="ECO:0000313" key="3">
    <source>
        <dbReference type="Proteomes" id="UP000075243"/>
    </source>
</evidence>
<keyword evidence="3" id="KW-1185">Reference proteome</keyword>
<feature type="domain" description="Reverse transcriptase Ty1/copia-type" evidence="1">
    <location>
        <begin position="1"/>
        <end position="81"/>
    </location>
</feature>
<dbReference type="Pfam" id="PF07727">
    <property type="entry name" value="RVT_2"/>
    <property type="match status" value="1"/>
</dbReference>
<protein>
    <submittedName>
        <fullName evidence="2">Copia protein</fullName>
    </submittedName>
</protein>
<dbReference type="Gramene" id="C.cajan_13268.t">
    <property type="protein sequence ID" value="C.cajan_13268.t.cds1"/>
    <property type="gene ID" value="C.cajan_13268"/>
</dbReference>
<evidence type="ECO:0000259" key="1">
    <source>
        <dbReference type="Pfam" id="PF07727"/>
    </source>
</evidence>
<dbReference type="EMBL" id="CM003608">
    <property type="protein sequence ID" value="KYP67348.1"/>
    <property type="molecule type" value="Genomic_DNA"/>
</dbReference>
<gene>
    <name evidence="2" type="ORF">KK1_013676</name>
</gene>
<dbReference type="InterPro" id="IPR013103">
    <property type="entry name" value="RVT_2"/>
</dbReference>
<proteinExistence type="predicted"/>
<evidence type="ECO:0000313" key="2">
    <source>
        <dbReference type="EMBL" id="KYP67348.1"/>
    </source>
</evidence>
<dbReference type="Proteomes" id="UP000075243">
    <property type="component" value="Chromosome 6"/>
</dbReference>
<sequence length="99" mass="11405">MLVQIYVDNIVFGVINPSLCQDFAKTMQSEFEMSMIGELTFFLGLQIKQLNNRIFINQSKYCNELLKKFGMKSCKEIITSISTSCFHYLDENDIAIETS</sequence>
<name>A0A151TJX4_CAJCA</name>
<accession>A0A151TJX4</accession>
<dbReference type="AlphaFoldDB" id="A0A151TJX4"/>
<dbReference type="STRING" id="3821.A0A151TJX4"/>